<keyword evidence="2" id="KW-1185">Reference proteome</keyword>
<gene>
    <name evidence="1" type="ORF">OPV22_011595</name>
</gene>
<protein>
    <submittedName>
        <fullName evidence="1">Uncharacterized protein</fullName>
    </submittedName>
</protein>
<proteinExistence type="predicted"/>
<comment type="caution">
    <text evidence="1">The sequence shown here is derived from an EMBL/GenBank/DDBJ whole genome shotgun (WGS) entry which is preliminary data.</text>
</comment>
<accession>A0AAV8RNU2</accession>
<organism evidence="1 2">
    <name type="scientific">Ensete ventricosum</name>
    <name type="common">Abyssinian banana</name>
    <name type="synonym">Musa ensete</name>
    <dbReference type="NCBI Taxonomy" id="4639"/>
    <lineage>
        <taxon>Eukaryota</taxon>
        <taxon>Viridiplantae</taxon>
        <taxon>Streptophyta</taxon>
        <taxon>Embryophyta</taxon>
        <taxon>Tracheophyta</taxon>
        <taxon>Spermatophyta</taxon>
        <taxon>Magnoliopsida</taxon>
        <taxon>Liliopsida</taxon>
        <taxon>Zingiberales</taxon>
        <taxon>Musaceae</taxon>
        <taxon>Ensete</taxon>
    </lineage>
</organism>
<sequence length="86" mass="10005">MPLESLWAKRNQRKDRERYGGWVRGSVNCEGEKLGRMRGFGALGFPFLRVRYFSVSLQQSPELVNLSKIKKEHLTGPDTSWLTHIR</sequence>
<dbReference type="Proteomes" id="UP001222027">
    <property type="component" value="Unassembled WGS sequence"/>
</dbReference>
<reference evidence="1 2" key="1">
    <citation type="submission" date="2022-12" db="EMBL/GenBank/DDBJ databases">
        <title>Chromosome-scale assembly of the Ensete ventricosum genome.</title>
        <authorList>
            <person name="Dussert Y."/>
            <person name="Stocks J."/>
            <person name="Wendawek A."/>
            <person name="Woldeyes F."/>
            <person name="Nichols R.A."/>
            <person name="Borrell J.S."/>
        </authorList>
    </citation>
    <scope>NUCLEOTIDE SEQUENCE [LARGE SCALE GENOMIC DNA]</scope>
    <source>
        <strain evidence="2">cv. Maze</strain>
        <tissue evidence="1">Seeds</tissue>
    </source>
</reference>
<dbReference type="AlphaFoldDB" id="A0AAV8RNU2"/>
<dbReference type="EMBL" id="JAQQAF010000003">
    <property type="protein sequence ID" value="KAJ8501043.1"/>
    <property type="molecule type" value="Genomic_DNA"/>
</dbReference>
<name>A0AAV8RNU2_ENSVE</name>
<evidence type="ECO:0000313" key="1">
    <source>
        <dbReference type="EMBL" id="KAJ8501043.1"/>
    </source>
</evidence>
<evidence type="ECO:0000313" key="2">
    <source>
        <dbReference type="Proteomes" id="UP001222027"/>
    </source>
</evidence>